<protein>
    <recommendedName>
        <fullName evidence="2">Putative gluconeogenesis factor</fullName>
    </recommendedName>
</protein>
<sequence length="312" mass="33060">MPGIKVTAIGGGTGLPIALKSIKEYATEVTAIVSVADDGGSSGRLRRDLGILPPGDIRNCLVALAGDEIMAELFKYRFKEGVGITGHNLGNLIIAALTDLRGGFDYGINAAAELLDVDGRVLPSTTDNVILRAATYAGDPIEGQASIATTTRPLKEVFLDPPETQAYPAAVDAILEADQVIMGPGSVFTSILPNLIVGGIGKALSETKAIKIYICNVMTQPGETDLFTAYDHIGAIFDHGPKDWVDAMIINSEPVPEDRVIDYAEDRRYQVSANTEDIEALGVNVILADVLDTDKPSCHSSKKLAAILRELG</sequence>
<dbReference type="InterPro" id="IPR010119">
    <property type="entry name" value="Gluconeogen_factor"/>
</dbReference>
<evidence type="ECO:0000256" key="2">
    <source>
        <dbReference type="HAMAP-Rule" id="MF_00973"/>
    </source>
</evidence>
<dbReference type="SUPFAM" id="SSF142338">
    <property type="entry name" value="CofD-like"/>
    <property type="match status" value="1"/>
</dbReference>
<dbReference type="CDD" id="cd07187">
    <property type="entry name" value="YvcK_like"/>
    <property type="match status" value="1"/>
</dbReference>
<dbReference type="InterPro" id="IPR002882">
    <property type="entry name" value="CofD"/>
</dbReference>
<dbReference type="NCBIfam" id="TIGR01826">
    <property type="entry name" value="CofD_related"/>
    <property type="match status" value="1"/>
</dbReference>
<dbReference type="GO" id="GO:0005737">
    <property type="term" value="C:cytoplasm"/>
    <property type="evidence" value="ECO:0007669"/>
    <property type="project" value="UniProtKB-SubCell"/>
</dbReference>
<gene>
    <name evidence="3" type="ORF">A2074_08035</name>
</gene>
<dbReference type="Gene3D" id="3.40.50.10680">
    <property type="entry name" value="CofD-like domains"/>
    <property type="match status" value="1"/>
</dbReference>
<dbReference type="InterPro" id="IPR038136">
    <property type="entry name" value="CofD-like_dom_sf"/>
</dbReference>
<keyword evidence="1 2" id="KW-0963">Cytoplasm</keyword>
<dbReference type="Pfam" id="PF01933">
    <property type="entry name" value="CofD"/>
    <property type="match status" value="1"/>
</dbReference>
<evidence type="ECO:0000256" key="1">
    <source>
        <dbReference type="ARBA" id="ARBA00022490"/>
    </source>
</evidence>
<reference evidence="3 4" key="1">
    <citation type="journal article" date="2016" name="Nat. Commun.">
        <title>Thousands of microbial genomes shed light on interconnected biogeochemical processes in an aquifer system.</title>
        <authorList>
            <person name="Anantharaman K."/>
            <person name="Brown C.T."/>
            <person name="Hug L.A."/>
            <person name="Sharon I."/>
            <person name="Castelle C.J."/>
            <person name="Probst A.J."/>
            <person name="Thomas B.C."/>
            <person name="Singh A."/>
            <person name="Wilkins M.J."/>
            <person name="Karaoz U."/>
            <person name="Brodie E.L."/>
            <person name="Williams K.H."/>
            <person name="Hubbard S.S."/>
            <person name="Banfield J.F."/>
        </authorList>
    </citation>
    <scope>NUCLEOTIDE SEQUENCE [LARGE SCALE GENOMIC DNA]</scope>
</reference>
<dbReference type="PANTHER" id="PTHR30135">
    <property type="entry name" value="UNCHARACTERIZED PROTEIN YVCK-RELATED"/>
    <property type="match status" value="1"/>
</dbReference>
<comment type="caution">
    <text evidence="3">The sequence shown here is derived from an EMBL/GenBank/DDBJ whole genome shotgun (WGS) entry which is preliminary data.</text>
</comment>
<name>A0A1F2UFB1_9ACTN</name>
<dbReference type="AlphaFoldDB" id="A0A1F2UFB1"/>
<evidence type="ECO:0000313" key="3">
    <source>
        <dbReference type="EMBL" id="OFW31738.1"/>
    </source>
</evidence>
<dbReference type="HAMAP" id="MF_00973">
    <property type="entry name" value="Gluconeogen_factor"/>
    <property type="match status" value="1"/>
</dbReference>
<accession>A0A1F2UFB1</accession>
<dbReference type="GO" id="GO:0008360">
    <property type="term" value="P:regulation of cell shape"/>
    <property type="evidence" value="ECO:0007669"/>
    <property type="project" value="UniProtKB-UniRule"/>
</dbReference>
<comment type="subcellular location">
    <subcellularLocation>
        <location evidence="2">Cytoplasm</location>
    </subcellularLocation>
</comment>
<dbReference type="Proteomes" id="UP000178086">
    <property type="component" value="Unassembled WGS sequence"/>
</dbReference>
<organism evidence="3 4">
    <name type="scientific">Candidatus Aquicultor primus</name>
    <dbReference type="NCBI Taxonomy" id="1797195"/>
    <lineage>
        <taxon>Bacteria</taxon>
        <taxon>Bacillati</taxon>
        <taxon>Actinomycetota</taxon>
        <taxon>Candidatus Aquicultoria</taxon>
        <taxon>Candidatus Aquicultorales</taxon>
        <taxon>Candidatus Aquicultoraceae</taxon>
        <taxon>Candidatus Aquicultor</taxon>
    </lineage>
</organism>
<dbReference type="GO" id="GO:0043743">
    <property type="term" value="F:LPPG:FO 2-phospho-L-lactate transferase activity"/>
    <property type="evidence" value="ECO:0007669"/>
    <property type="project" value="InterPro"/>
</dbReference>
<comment type="similarity">
    <text evidence="2">Belongs to the gluconeogenesis factor family.</text>
</comment>
<proteinExistence type="inferred from homology"/>
<comment type="function">
    <text evidence="2">Required for morphogenesis under gluconeogenic growth conditions.</text>
</comment>
<dbReference type="EMBL" id="MELI01000113">
    <property type="protein sequence ID" value="OFW31738.1"/>
    <property type="molecule type" value="Genomic_DNA"/>
</dbReference>
<evidence type="ECO:0000313" key="4">
    <source>
        <dbReference type="Proteomes" id="UP000178086"/>
    </source>
</evidence>
<dbReference type="PANTHER" id="PTHR30135:SF3">
    <property type="entry name" value="GLUCONEOGENESIS FACTOR-RELATED"/>
    <property type="match status" value="1"/>
</dbReference>